<protein>
    <recommendedName>
        <fullName evidence="4">Secreted protein</fullName>
    </recommendedName>
</protein>
<name>A0A4Y3HY73_9VIBR</name>
<dbReference type="EMBL" id="BJLF01000015">
    <property type="protein sequence ID" value="GEA52086.1"/>
    <property type="molecule type" value="Genomic_DNA"/>
</dbReference>
<evidence type="ECO:0000256" key="1">
    <source>
        <dbReference type="SAM" id="SignalP"/>
    </source>
</evidence>
<feature type="chain" id="PRO_5021458640" description="Secreted protein" evidence="1">
    <location>
        <begin position="21"/>
        <end position="144"/>
    </location>
</feature>
<proteinExistence type="predicted"/>
<keyword evidence="3" id="KW-1185">Reference proteome</keyword>
<dbReference type="RefSeq" id="WP_141346544.1">
    <property type="nucleotide sequence ID" value="NZ_BJLF01000015.1"/>
</dbReference>
<dbReference type="Proteomes" id="UP000318717">
    <property type="component" value="Unassembled WGS sequence"/>
</dbReference>
<evidence type="ECO:0000313" key="3">
    <source>
        <dbReference type="Proteomes" id="UP000318717"/>
    </source>
</evidence>
<accession>A0A4Y3HY73</accession>
<feature type="signal peptide" evidence="1">
    <location>
        <begin position="1"/>
        <end position="20"/>
    </location>
</feature>
<evidence type="ECO:0008006" key="4">
    <source>
        <dbReference type="Google" id="ProtNLM"/>
    </source>
</evidence>
<sequence length="144" mass="16304">MLLKLSATLFFAVVSFASFAYDSIDDLVSGSIKYHFTNSPEKTAELWAPYSGDSAPIANALIRYETLYGKPLSYDTMATEKITPRVSIVFLAVNYEKGVTFLRLQTYLDMDNKWSLMFVTINPEPFGLIPTMITFSDRYSSYNN</sequence>
<evidence type="ECO:0000313" key="2">
    <source>
        <dbReference type="EMBL" id="GEA52086.1"/>
    </source>
</evidence>
<gene>
    <name evidence="2" type="ORF">VIN01S_28900</name>
</gene>
<dbReference type="OrthoDB" id="5893614at2"/>
<keyword evidence="1" id="KW-0732">Signal</keyword>
<dbReference type="AlphaFoldDB" id="A0A4Y3HY73"/>
<comment type="caution">
    <text evidence="2">The sequence shown here is derived from an EMBL/GenBank/DDBJ whole genome shotgun (WGS) entry which is preliminary data.</text>
</comment>
<reference evidence="2 3" key="1">
    <citation type="submission" date="2019-06" db="EMBL/GenBank/DDBJ databases">
        <title>Whole genome shotgun sequence of Vibrio inusitatus NBRC 102082.</title>
        <authorList>
            <person name="Hosoyama A."/>
            <person name="Uohara A."/>
            <person name="Ohji S."/>
            <person name="Ichikawa N."/>
        </authorList>
    </citation>
    <scope>NUCLEOTIDE SEQUENCE [LARGE SCALE GENOMIC DNA]</scope>
    <source>
        <strain evidence="2 3">NBRC 102082</strain>
    </source>
</reference>
<organism evidence="2 3">
    <name type="scientific">Vibrio inusitatus NBRC 102082</name>
    <dbReference type="NCBI Taxonomy" id="1219070"/>
    <lineage>
        <taxon>Bacteria</taxon>
        <taxon>Pseudomonadati</taxon>
        <taxon>Pseudomonadota</taxon>
        <taxon>Gammaproteobacteria</taxon>
        <taxon>Vibrionales</taxon>
        <taxon>Vibrionaceae</taxon>
        <taxon>Vibrio</taxon>
    </lineage>
</organism>